<evidence type="ECO:0000256" key="1">
    <source>
        <dbReference type="SAM" id="MobiDB-lite"/>
    </source>
</evidence>
<keyword evidence="3" id="KW-1185">Reference proteome</keyword>
<organism evidence="2 3">
    <name type="scientific">Datura stramonium</name>
    <name type="common">Jimsonweed</name>
    <name type="synonym">Common thornapple</name>
    <dbReference type="NCBI Taxonomy" id="4076"/>
    <lineage>
        <taxon>Eukaryota</taxon>
        <taxon>Viridiplantae</taxon>
        <taxon>Streptophyta</taxon>
        <taxon>Embryophyta</taxon>
        <taxon>Tracheophyta</taxon>
        <taxon>Spermatophyta</taxon>
        <taxon>Magnoliopsida</taxon>
        <taxon>eudicotyledons</taxon>
        <taxon>Gunneridae</taxon>
        <taxon>Pentapetalae</taxon>
        <taxon>asterids</taxon>
        <taxon>lamiids</taxon>
        <taxon>Solanales</taxon>
        <taxon>Solanaceae</taxon>
        <taxon>Solanoideae</taxon>
        <taxon>Datureae</taxon>
        <taxon>Datura</taxon>
    </lineage>
</organism>
<gene>
    <name evidence="2" type="ORF">HAX54_012615</name>
</gene>
<proteinExistence type="predicted"/>
<feature type="non-terminal residue" evidence="2">
    <location>
        <position position="167"/>
    </location>
</feature>
<name>A0ABS8Y5A2_DATST</name>
<sequence>MEEQQSFVPEAHTQSHIVKFVQEVNKKDAESATPLDEEHQVIPEAQTQSEIAKSVQTESHNVKSIEAVDKQVPEPFTPMDDQHLVVHEAQYYIELMNSENAKVKQLMLEGLVWDKLFLREFVNLKSDLFDEKICHTDSKDVEGNVFTTDRPSYGNYVDEFRVIWKTK</sequence>
<reference evidence="2 3" key="1">
    <citation type="journal article" date="2021" name="BMC Genomics">
        <title>Datura genome reveals duplications of psychoactive alkaloid biosynthetic genes and high mutation rate following tissue culture.</title>
        <authorList>
            <person name="Rajewski A."/>
            <person name="Carter-House D."/>
            <person name="Stajich J."/>
            <person name="Litt A."/>
        </authorList>
    </citation>
    <scope>NUCLEOTIDE SEQUENCE [LARGE SCALE GENOMIC DNA]</scope>
    <source>
        <strain evidence="2">AR-01</strain>
    </source>
</reference>
<evidence type="ECO:0000313" key="3">
    <source>
        <dbReference type="Proteomes" id="UP000823775"/>
    </source>
</evidence>
<dbReference type="Proteomes" id="UP000823775">
    <property type="component" value="Unassembled WGS sequence"/>
</dbReference>
<dbReference type="EMBL" id="JACEIK010017397">
    <property type="protein sequence ID" value="MCE5165850.1"/>
    <property type="molecule type" value="Genomic_DNA"/>
</dbReference>
<comment type="caution">
    <text evidence="2">The sequence shown here is derived from an EMBL/GenBank/DDBJ whole genome shotgun (WGS) entry which is preliminary data.</text>
</comment>
<protein>
    <submittedName>
        <fullName evidence="2">Uncharacterized protein</fullName>
    </submittedName>
</protein>
<evidence type="ECO:0000313" key="2">
    <source>
        <dbReference type="EMBL" id="MCE5165850.1"/>
    </source>
</evidence>
<accession>A0ABS8Y5A2</accession>
<feature type="compositionally biased region" description="Basic and acidic residues" evidence="1">
    <location>
        <begin position="28"/>
        <end position="41"/>
    </location>
</feature>
<feature type="region of interest" description="Disordered" evidence="1">
    <location>
        <begin position="28"/>
        <end position="47"/>
    </location>
</feature>